<dbReference type="InterPro" id="IPR015813">
    <property type="entry name" value="Pyrv/PenolPyrv_kinase-like_dom"/>
</dbReference>
<dbReference type="GO" id="GO:0046872">
    <property type="term" value="F:metal ion binding"/>
    <property type="evidence" value="ECO:0007669"/>
    <property type="project" value="UniProtKB-KW"/>
</dbReference>
<evidence type="ECO:0000313" key="6">
    <source>
        <dbReference type="Proteomes" id="UP000263012"/>
    </source>
</evidence>
<evidence type="ECO:0000256" key="1">
    <source>
        <dbReference type="ARBA" id="ARBA00005568"/>
    </source>
</evidence>
<dbReference type="GO" id="GO:0005737">
    <property type="term" value="C:cytoplasm"/>
    <property type="evidence" value="ECO:0007669"/>
    <property type="project" value="TreeGrafter"/>
</dbReference>
<dbReference type="GO" id="GO:0016832">
    <property type="term" value="F:aldehyde-lyase activity"/>
    <property type="evidence" value="ECO:0007669"/>
    <property type="project" value="TreeGrafter"/>
</dbReference>
<dbReference type="KEGG" id="hdf:AArcSl_2699"/>
<name>A0A343TMJ5_9EURY</name>
<sequence>MEQRLATAVDTAEPLIGSWGFIPHPSTAELAASVGYDFVVVDAEHSPMSDETVAEMLRGIDAADGDAETMVRVADDDPTTLQRTLDLGPDAILVPMVDTPKQAERIVRAARYPPSGSRGIGPARSTGYSLSLAEAVEANDDAFGLHVQLESEQAIDNAAEIAAVDGVDGVFVGPMDLSLSMGGLGEYDTDRFQTAVDRALTAAREEAVAVGTLATDATEREQRLAWGVDYLVAGVDLLHVADGAKEALAHSRDLVGDE</sequence>
<dbReference type="EMBL" id="CP025066">
    <property type="protein sequence ID" value="AUX10317.1"/>
    <property type="molecule type" value="Genomic_DNA"/>
</dbReference>
<dbReference type="EC" id="4.1.2.52" evidence="5"/>
<dbReference type="GeneID" id="37879056"/>
<accession>A0A343TMJ5</accession>
<dbReference type="PANTHER" id="PTHR30502:SF0">
    <property type="entry name" value="PHOSPHOENOLPYRUVATE CARBOXYLASE FAMILY PROTEIN"/>
    <property type="match status" value="1"/>
</dbReference>
<protein>
    <submittedName>
        <fullName evidence="5">4-hydroxy-2-oxoheptanedioate aldolase</fullName>
        <ecNumber evidence="5">4.1.2.52</ecNumber>
    </submittedName>
</protein>
<dbReference type="InterPro" id="IPR005000">
    <property type="entry name" value="Aldolase/citrate-lyase_domain"/>
</dbReference>
<gene>
    <name evidence="5" type="primary">hpcH</name>
    <name evidence="5" type="ORF">AArcSl_2699</name>
</gene>
<dbReference type="InterPro" id="IPR040442">
    <property type="entry name" value="Pyrv_kinase-like_dom_sf"/>
</dbReference>
<dbReference type="InterPro" id="IPR050251">
    <property type="entry name" value="HpcH-HpaI_aldolase"/>
</dbReference>
<keyword evidence="6" id="KW-1185">Reference proteome</keyword>
<keyword evidence="3 5" id="KW-0456">Lyase</keyword>
<evidence type="ECO:0000256" key="3">
    <source>
        <dbReference type="ARBA" id="ARBA00023239"/>
    </source>
</evidence>
<evidence type="ECO:0000313" key="5">
    <source>
        <dbReference type="EMBL" id="AUX10317.1"/>
    </source>
</evidence>
<dbReference type="SUPFAM" id="SSF51621">
    <property type="entry name" value="Phosphoenolpyruvate/pyruvate domain"/>
    <property type="match status" value="1"/>
</dbReference>
<reference evidence="6" key="1">
    <citation type="submission" date="2017-11" db="EMBL/GenBank/DDBJ databases">
        <title>Phenotypic and genomic properties of facultatively anaerobic sulfur-reducing natronoarchaea from hypersaline soda lakes.</title>
        <authorList>
            <person name="Sorokin D.Y."/>
            <person name="Kublanov I.V."/>
            <person name="Roman P."/>
            <person name="Sinninghe Damste J.S."/>
            <person name="Golyshin P.N."/>
            <person name="Rojo D."/>
            <person name="Ciordia S."/>
            <person name="Mena M.D.C."/>
            <person name="Ferrer M."/>
            <person name="Messina E."/>
            <person name="Smedile F."/>
            <person name="La Spada G."/>
            <person name="La Cono V."/>
            <person name="Yakimov M.M."/>
        </authorList>
    </citation>
    <scope>NUCLEOTIDE SEQUENCE [LARGE SCALE GENOMIC DNA]</scope>
    <source>
        <strain evidence="6">AArc-Sl</strain>
    </source>
</reference>
<organism evidence="5 6">
    <name type="scientific">Halalkaliarchaeum desulfuricum</name>
    <dbReference type="NCBI Taxonomy" id="2055893"/>
    <lineage>
        <taxon>Archaea</taxon>
        <taxon>Methanobacteriati</taxon>
        <taxon>Methanobacteriota</taxon>
        <taxon>Stenosarchaea group</taxon>
        <taxon>Halobacteria</taxon>
        <taxon>Halobacteriales</taxon>
        <taxon>Haloferacaceae</taxon>
        <taxon>Halalkaliarchaeum</taxon>
    </lineage>
</organism>
<evidence type="ECO:0000259" key="4">
    <source>
        <dbReference type="Pfam" id="PF03328"/>
    </source>
</evidence>
<proteinExistence type="inferred from homology"/>
<dbReference type="RefSeq" id="WP_119820366.1">
    <property type="nucleotide sequence ID" value="NZ_CP025066.1"/>
</dbReference>
<feature type="domain" description="HpcH/HpaI aldolase/citrate lyase" evidence="4">
    <location>
        <begin position="24"/>
        <end position="241"/>
    </location>
</feature>
<dbReference type="PANTHER" id="PTHR30502">
    <property type="entry name" value="2-KETO-3-DEOXY-L-RHAMNONATE ALDOLASE"/>
    <property type="match status" value="1"/>
</dbReference>
<evidence type="ECO:0000256" key="2">
    <source>
        <dbReference type="ARBA" id="ARBA00022723"/>
    </source>
</evidence>
<dbReference type="AlphaFoldDB" id="A0A343TMJ5"/>
<dbReference type="OrthoDB" id="142679at2157"/>
<comment type="similarity">
    <text evidence="1">Belongs to the HpcH/HpaI aldolase family.</text>
</comment>
<dbReference type="Gene3D" id="3.20.20.60">
    <property type="entry name" value="Phosphoenolpyruvate-binding domains"/>
    <property type="match status" value="1"/>
</dbReference>
<dbReference type="Pfam" id="PF03328">
    <property type="entry name" value="HpcH_HpaI"/>
    <property type="match status" value="1"/>
</dbReference>
<keyword evidence="2" id="KW-0479">Metal-binding</keyword>
<dbReference type="Proteomes" id="UP000263012">
    <property type="component" value="Chromosome"/>
</dbReference>